<dbReference type="InterPro" id="IPR028978">
    <property type="entry name" value="Chorismate_lyase_/UTRA_dom_sf"/>
</dbReference>
<dbReference type="EC" id="4.1.3.40" evidence="4"/>
<proteinExistence type="inferred from homology"/>
<keyword evidence="3 4" id="KW-0456">Lyase</keyword>
<name>A0A5B8RE31_9ZZZZ</name>
<evidence type="ECO:0000256" key="3">
    <source>
        <dbReference type="ARBA" id="ARBA00023239"/>
    </source>
</evidence>
<dbReference type="InterPro" id="IPR007440">
    <property type="entry name" value="Chorismate--pyruvate_lyase"/>
</dbReference>
<dbReference type="EMBL" id="MN079177">
    <property type="protein sequence ID" value="QEA06851.1"/>
    <property type="molecule type" value="Genomic_DNA"/>
</dbReference>
<evidence type="ECO:0000313" key="4">
    <source>
        <dbReference type="EMBL" id="QEA06851.1"/>
    </source>
</evidence>
<organism evidence="4">
    <name type="scientific">uncultured organism</name>
    <dbReference type="NCBI Taxonomy" id="155900"/>
    <lineage>
        <taxon>unclassified sequences</taxon>
        <taxon>environmental samples</taxon>
    </lineage>
</organism>
<dbReference type="GO" id="GO:0006744">
    <property type="term" value="P:ubiquinone biosynthetic process"/>
    <property type="evidence" value="ECO:0007669"/>
    <property type="project" value="UniProtKB-KW"/>
</dbReference>
<reference evidence="4" key="1">
    <citation type="submission" date="2019-06" db="EMBL/GenBank/DDBJ databases">
        <authorList>
            <person name="Murdoch R.W."/>
            <person name="Fathepure B."/>
        </authorList>
    </citation>
    <scope>NUCLEOTIDE SEQUENCE</scope>
</reference>
<evidence type="ECO:0000256" key="1">
    <source>
        <dbReference type="ARBA" id="ARBA00022490"/>
    </source>
</evidence>
<sequence length="184" mass="20722">MPGARNWRPIGAPAGGHVPPALRPWIETPGSLTARMRRRCDGAFRVEVVGQYWQRPWRDERRPVGVREHRLAWVREVMLCNGDTPWIYARSIIPTATLGGTLRRLRALGHTPLGRVLFGRYPLRRGPIEVARLRPGDGLRRDAEHHGEAPAQWARRSVFRAGGRALLVAEVFLPALLRAEEDAG</sequence>
<dbReference type="HAMAP" id="MF_01632">
    <property type="entry name" value="UbiC"/>
    <property type="match status" value="1"/>
</dbReference>
<dbReference type="PANTHER" id="PTHR38683:SF1">
    <property type="entry name" value="CHORISMATE PYRUVATE-LYASE"/>
    <property type="match status" value="1"/>
</dbReference>
<accession>A0A5B8RE31</accession>
<protein>
    <submittedName>
        <fullName evidence="4">Chorismate pyruvate-lyase</fullName>
        <ecNumber evidence="4">4.1.3.40</ecNumber>
    </submittedName>
</protein>
<gene>
    <name evidence="4" type="primary">ubiC</name>
    <name evidence="4" type="ORF">KBTEX_03192</name>
</gene>
<dbReference type="PANTHER" id="PTHR38683">
    <property type="entry name" value="CHORISMATE PYRUVATE-LYASE"/>
    <property type="match status" value="1"/>
</dbReference>
<dbReference type="AlphaFoldDB" id="A0A5B8RE31"/>
<dbReference type="Pfam" id="PF04345">
    <property type="entry name" value="Chor_lyase"/>
    <property type="match status" value="1"/>
</dbReference>
<keyword evidence="1" id="KW-0963">Cytoplasm</keyword>
<dbReference type="SUPFAM" id="SSF64288">
    <property type="entry name" value="Chorismate lyase-like"/>
    <property type="match status" value="1"/>
</dbReference>
<evidence type="ECO:0000256" key="2">
    <source>
        <dbReference type="ARBA" id="ARBA00022688"/>
    </source>
</evidence>
<dbReference type="Gene3D" id="3.40.1410.10">
    <property type="entry name" value="Chorismate lyase-like"/>
    <property type="match status" value="1"/>
</dbReference>
<keyword evidence="2" id="KW-0831">Ubiquinone biosynthesis</keyword>
<dbReference type="GO" id="GO:0008813">
    <property type="term" value="F:chorismate lyase activity"/>
    <property type="evidence" value="ECO:0007669"/>
    <property type="project" value="UniProtKB-EC"/>
</dbReference>
<keyword evidence="4" id="KW-0670">Pyruvate</keyword>